<dbReference type="Proteomes" id="UP000550707">
    <property type="component" value="Unassembled WGS sequence"/>
</dbReference>
<feature type="region of interest" description="Disordered" evidence="1">
    <location>
        <begin position="1"/>
        <end position="32"/>
    </location>
</feature>
<accession>A0A7J8JWX8</accession>
<protein>
    <submittedName>
        <fullName evidence="2">Uncharacterized protein</fullName>
    </submittedName>
</protein>
<reference evidence="2 3" key="1">
    <citation type="journal article" date="2020" name="Nature">
        <title>Six reference-quality genomes reveal evolution of bat adaptations.</title>
        <authorList>
            <person name="Jebb D."/>
            <person name="Huang Z."/>
            <person name="Pippel M."/>
            <person name="Hughes G.M."/>
            <person name="Lavrichenko K."/>
            <person name="Devanna P."/>
            <person name="Winkler S."/>
            <person name="Jermiin L.S."/>
            <person name="Skirmuntt E.C."/>
            <person name="Katzourakis A."/>
            <person name="Burkitt-Gray L."/>
            <person name="Ray D.A."/>
            <person name="Sullivan K.A.M."/>
            <person name="Roscito J.G."/>
            <person name="Kirilenko B.M."/>
            <person name="Davalos L.M."/>
            <person name="Corthals A.P."/>
            <person name="Power M.L."/>
            <person name="Jones G."/>
            <person name="Ransome R.D."/>
            <person name="Dechmann D.K.N."/>
            <person name="Locatelli A.G."/>
            <person name="Puechmaille S.J."/>
            <person name="Fedrigo O."/>
            <person name="Jarvis E.D."/>
            <person name="Hiller M."/>
            <person name="Vernes S.C."/>
            <person name="Myers E.W."/>
            <person name="Teeling E.C."/>
        </authorList>
    </citation>
    <scope>NUCLEOTIDE SEQUENCE [LARGE SCALE GENOMIC DNA]</scope>
    <source>
        <strain evidence="2">MMolMol1</strain>
        <tissue evidence="2">Muscle</tissue>
    </source>
</reference>
<organism evidence="2 3">
    <name type="scientific">Molossus molossus</name>
    <name type="common">Pallas' mastiff bat</name>
    <name type="synonym">Vespertilio molossus</name>
    <dbReference type="NCBI Taxonomy" id="27622"/>
    <lineage>
        <taxon>Eukaryota</taxon>
        <taxon>Metazoa</taxon>
        <taxon>Chordata</taxon>
        <taxon>Craniata</taxon>
        <taxon>Vertebrata</taxon>
        <taxon>Euteleostomi</taxon>
        <taxon>Mammalia</taxon>
        <taxon>Eutheria</taxon>
        <taxon>Laurasiatheria</taxon>
        <taxon>Chiroptera</taxon>
        <taxon>Yangochiroptera</taxon>
        <taxon>Molossidae</taxon>
        <taxon>Molossus</taxon>
    </lineage>
</organism>
<name>A0A7J8JWX8_MOLMO</name>
<dbReference type="AlphaFoldDB" id="A0A7J8JWX8"/>
<feature type="region of interest" description="Disordered" evidence="1">
    <location>
        <begin position="47"/>
        <end position="70"/>
    </location>
</feature>
<evidence type="ECO:0000256" key="1">
    <source>
        <dbReference type="SAM" id="MobiDB-lite"/>
    </source>
</evidence>
<evidence type="ECO:0000313" key="2">
    <source>
        <dbReference type="EMBL" id="KAF6500825.1"/>
    </source>
</evidence>
<gene>
    <name evidence="2" type="ORF">HJG59_007865</name>
</gene>
<dbReference type="EMBL" id="JACASF010000001">
    <property type="protein sequence ID" value="KAF6500825.1"/>
    <property type="molecule type" value="Genomic_DNA"/>
</dbReference>
<proteinExistence type="predicted"/>
<dbReference type="InParanoid" id="A0A7J8JWX8"/>
<evidence type="ECO:0000313" key="3">
    <source>
        <dbReference type="Proteomes" id="UP000550707"/>
    </source>
</evidence>
<comment type="caution">
    <text evidence="2">The sequence shown here is derived from an EMBL/GenBank/DDBJ whole genome shotgun (WGS) entry which is preliminary data.</text>
</comment>
<keyword evidence="3" id="KW-1185">Reference proteome</keyword>
<sequence>MQVMASAPPSLHRPQRRSQAAQRNPARSAFSEPSWVLRRRSEVLAAPDRGARARPGRARCWGGPRETSGRPGSERLCFWEVPGSLVRFAGWGLWHRGASSKRHWVGVHLSACCARRARCAPPLHTQPDSCWYFCVWT</sequence>